<protein>
    <submittedName>
        <fullName evidence="2">Uncharacterized protein</fullName>
    </submittedName>
</protein>
<name>A0AAD8J6W9_9APIA</name>
<comment type="caution">
    <text evidence="2">The sequence shown here is derived from an EMBL/GenBank/DDBJ whole genome shotgun (WGS) entry which is preliminary data.</text>
</comment>
<evidence type="ECO:0000313" key="3">
    <source>
        <dbReference type="Proteomes" id="UP001237642"/>
    </source>
</evidence>
<dbReference type="AlphaFoldDB" id="A0AAD8J6W9"/>
<sequence length="141" mass="15772">MLESMPLEMKFLWFILIHLPKKKPYVINMLGGFVFGTPDPWINHKIQHGLGYLLLLRVYKAYEILSAFQDAMPEKQPDAPKDIKGNKPSLTEIRDPSKFVAAVAPFATADSGAAPACAATEEKKEELAEESDDDMGFILFD</sequence>
<dbReference type="Pfam" id="PF00428">
    <property type="entry name" value="Ribosomal_60s"/>
    <property type="match status" value="1"/>
</dbReference>
<reference evidence="2" key="2">
    <citation type="submission" date="2023-05" db="EMBL/GenBank/DDBJ databases">
        <authorList>
            <person name="Schelkunov M.I."/>
        </authorList>
    </citation>
    <scope>NUCLEOTIDE SEQUENCE</scope>
    <source>
        <strain evidence="2">Hsosn_3</strain>
        <tissue evidence="2">Leaf</tissue>
    </source>
</reference>
<proteinExistence type="predicted"/>
<accession>A0AAD8J6W9</accession>
<evidence type="ECO:0000256" key="1">
    <source>
        <dbReference type="SAM" id="MobiDB-lite"/>
    </source>
</evidence>
<dbReference type="Proteomes" id="UP001237642">
    <property type="component" value="Unassembled WGS sequence"/>
</dbReference>
<dbReference type="Gene3D" id="1.20.1050.10">
    <property type="match status" value="1"/>
</dbReference>
<keyword evidence="3" id="KW-1185">Reference proteome</keyword>
<feature type="region of interest" description="Disordered" evidence="1">
    <location>
        <begin position="118"/>
        <end position="141"/>
    </location>
</feature>
<evidence type="ECO:0000313" key="2">
    <source>
        <dbReference type="EMBL" id="KAK1397047.1"/>
    </source>
</evidence>
<organism evidence="2 3">
    <name type="scientific">Heracleum sosnowskyi</name>
    <dbReference type="NCBI Taxonomy" id="360622"/>
    <lineage>
        <taxon>Eukaryota</taxon>
        <taxon>Viridiplantae</taxon>
        <taxon>Streptophyta</taxon>
        <taxon>Embryophyta</taxon>
        <taxon>Tracheophyta</taxon>
        <taxon>Spermatophyta</taxon>
        <taxon>Magnoliopsida</taxon>
        <taxon>eudicotyledons</taxon>
        <taxon>Gunneridae</taxon>
        <taxon>Pentapetalae</taxon>
        <taxon>asterids</taxon>
        <taxon>campanulids</taxon>
        <taxon>Apiales</taxon>
        <taxon>Apiaceae</taxon>
        <taxon>Apioideae</taxon>
        <taxon>apioid superclade</taxon>
        <taxon>Tordylieae</taxon>
        <taxon>Tordyliinae</taxon>
        <taxon>Heracleum</taxon>
    </lineage>
</organism>
<gene>
    <name evidence="2" type="ORF">POM88_006910</name>
</gene>
<dbReference type="EMBL" id="JAUIZM010000002">
    <property type="protein sequence ID" value="KAK1397047.1"/>
    <property type="molecule type" value="Genomic_DNA"/>
</dbReference>
<reference evidence="2" key="1">
    <citation type="submission" date="2023-02" db="EMBL/GenBank/DDBJ databases">
        <title>Genome of toxic invasive species Heracleum sosnowskyi carries increased number of genes despite the absence of recent whole-genome duplications.</title>
        <authorList>
            <person name="Schelkunov M."/>
            <person name="Shtratnikova V."/>
            <person name="Makarenko M."/>
            <person name="Klepikova A."/>
            <person name="Omelchenko D."/>
            <person name="Novikova G."/>
            <person name="Obukhova E."/>
            <person name="Bogdanov V."/>
            <person name="Penin A."/>
            <person name="Logacheva M."/>
        </authorList>
    </citation>
    <scope>NUCLEOTIDE SEQUENCE</scope>
    <source>
        <strain evidence="2">Hsosn_3</strain>
        <tissue evidence="2">Leaf</tissue>
    </source>
</reference>